<dbReference type="Proteomes" id="UP000236569">
    <property type="component" value="Unassembled WGS sequence"/>
</dbReference>
<accession>A0A2I9D0Z8</accession>
<dbReference type="EMBL" id="BFAG01000027">
    <property type="protein sequence ID" value="GBF08243.1"/>
    <property type="molecule type" value="Genomic_DNA"/>
</dbReference>
<proteinExistence type="predicted"/>
<dbReference type="AlphaFoldDB" id="A0A2I9D0Z8"/>
<organism evidence="2 3">
    <name type="scientific">Deinococcus aerius</name>
    <dbReference type="NCBI Taxonomy" id="200253"/>
    <lineage>
        <taxon>Bacteria</taxon>
        <taxon>Thermotogati</taxon>
        <taxon>Deinococcota</taxon>
        <taxon>Deinococci</taxon>
        <taxon>Deinococcales</taxon>
        <taxon>Deinococcaceae</taxon>
        <taxon>Deinococcus</taxon>
    </lineage>
</organism>
<dbReference type="OrthoDB" id="72347at2"/>
<keyword evidence="3" id="KW-1185">Reference proteome</keyword>
<gene>
    <name evidence="2" type="ORF">DAERI_270017</name>
</gene>
<feature type="region of interest" description="Disordered" evidence="1">
    <location>
        <begin position="1"/>
        <end position="68"/>
    </location>
</feature>
<dbReference type="RefSeq" id="WP_103131507.1">
    <property type="nucleotide sequence ID" value="NZ_BFAG01000027.1"/>
</dbReference>
<evidence type="ECO:0000313" key="3">
    <source>
        <dbReference type="Proteomes" id="UP000236569"/>
    </source>
</evidence>
<evidence type="ECO:0000256" key="1">
    <source>
        <dbReference type="SAM" id="MobiDB-lite"/>
    </source>
</evidence>
<feature type="compositionally biased region" description="Basic and acidic residues" evidence="1">
    <location>
        <begin position="40"/>
        <end position="52"/>
    </location>
</feature>
<comment type="caution">
    <text evidence="2">The sequence shown here is derived from an EMBL/GenBank/DDBJ whole genome shotgun (WGS) entry which is preliminary data.</text>
</comment>
<evidence type="ECO:0000313" key="2">
    <source>
        <dbReference type="EMBL" id="GBF08243.1"/>
    </source>
</evidence>
<name>A0A2I9D0Z8_9DEIO</name>
<protein>
    <submittedName>
        <fullName evidence="2">Uncharacterized protein</fullName>
    </submittedName>
</protein>
<reference evidence="3" key="1">
    <citation type="submission" date="2018-01" db="EMBL/GenBank/DDBJ databases">
        <title>Draft Genome Sequence of the Radioresistant Bacterium Deinococcus aerius TR0125, Isolated from the Higher Atmosphere above Japan.</title>
        <authorList>
            <person name="Satoh K."/>
            <person name="Arai H."/>
            <person name="Sanzen T."/>
            <person name="Kawaguchi Y."/>
            <person name="Hayashi H."/>
            <person name="Yokobori S."/>
            <person name="Yamagishi A."/>
            <person name="Oono Y."/>
            <person name="Narumi I."/>
        </authorList>
    </citation>
    <scope>NUCLEOTIDE SEQUENCE [LARGE SCALE GENOMIC DNA]</scope>
    <source>
        <strain evidence="3">TR0125</strain>
    </source>
</reference>
<sequence length="68" mass="7279">MTDHKTGENAALSDEAQNEVVQETMQGGEGEMDANGLGKNFDREEKLGELRENLQGMASPAEGTADQP</sequence>